<evidence type="ECO:0000313" key="2">
    <source>
        <dbReference type="Proteomes" id="UP001597260"/>
    </source>
</evidence>
<name>A0ABW3YGP3_9ACTN</name>
<dbReference type="RefSeq" id="WP_377572442.1">
    <property type="nucleotide sequence ID" value="NZ_JBHTMP010000030.1"/>
</dbReference>
<sequence length="73" mass="8232">MSDQLLAEAHRFLDWARAQGADLDGTDGSVWFVDPQADNIGFKFAGALGDFGEPERAREMYAQLQKYHELDEL</sequence>
<reference evidence="2" key="1">
    <citation type="journal article" date="2019" name="Int. J. Syst. Evol. Microbiol.">
        <title>The Global Catalogue of Microorganisms (GCM) 10K type strain sequencing project: providing services to taxonomists for standard genome sequencing and annotation.</title>
        <authorList>
            <consortium name="The Broad Institute Genomics Platform"/>
            <consortium name="The Broad Institute Genome Sequencing Center for Infectious Disease"/>
            <person name="Wu L."/>
            <person name="Ma J."/>
        </authorList>
    </citation>
    <scope>NUCLEOTIDE SEQUENCE [LARGE SCALE GENOMIC DNA]</scope>
    <source>
        <strain evidence="2">JCM 31037</strain>
    </source>
</reference>
<proteinExistence type="predicted"/>
<gene>
    <name evidence="1" type="ORF">ACFQ4H_19575</name>
</gene>
<evidence type="ECO:0000313" key="1">
    <source>
        <dbReference type="EMBL" id="MFD1323290.1"/>
    </source>
</evidence>
<comment type="caution">
    <text evidence="1">The sequence shown here is derived from an EMBL/GenBank/DDBJ whole genome shotgun (WGS) entry which is preliminary data.</text>
</comment>
<dbReference type="Proteomes" id="UP001597260">
    <property type="component" value="Unassembled WGS sequence"/>
</dbReference>
<dbReference type="EMBL" id="JBHTMP010000030">
    <property type="protein sequence ID" value="MFD1323290.1"/>
    <property type="molecule type" value="Genomic_DNA"/>
</dbReference>
<keyword evidence="2" id="KW-1185">Reference proteome</keyword>
<accession>A0ABW3YGP3</accession>
<organism evidence="1 2">
    <name type="scientific">Micromonospora sonneratiae</name>
    <dbReference type="NCBI Taxonomy" id="1184706"/>
    <lineage>
        <taxon>Bacteria</taxon>
        <taxon>Bacillati</taxon>
        <taxon>Actinomycetota</taxon>
        <taxon>Actinomycetes</taxon>
        <taxon>Micromonosporales</taxon>
        <taxon>Micromonosporaceae</taxon>
        <taxon>Micromonospora</taxon>
    </lineage>
</organism>
<protein>
    <submittedName>
        <fullName evidence="1">Uncharacterized protein</fullName>
    </submittedName>
</protein>